<keyword evidence="13" id="KW-1185">Reference proteome</keyword>
<feature type="binding site" evidence="10">
    <location>
        <position position="118"/>
    </location>
    <ligand>
        <name>Mn(2+)</name>
        <dbReference type="ChEBI" id="CHEBI:29035"/>
    </ligand>
</feature>
<dbReference type="EMBL" id="JBHSMG010000002">
    <property type="protein sequence ID" value="MFC5502730.1"/>
    <property type="molecule type" value="Genomic_DNA"/>
</dbReference>
<keyword evidence="6 10" id="KW-0460">Magnesium</keyword>
<keyword evidence="7 10" id="KW-0464">Manganese</keyword>
<evidence type="ECO:0000256" key="3">
    <source>
        <dbReference type="ARBA" id="ARBA00012057"/>
    </source>
</evidence>
<evidence type="ECO:0000313" key="12">
    <source>
        <dbReference type="EMBL" id="MFC5502730.1"/>
    </source>
</evidence>
<evidence type="ECO:0000256" key="4">
    <source>
        <dbReference type="ARBA" id="ARBA00022490"/>
    </source>
</evidence>
<keyword evidence="8 10" id="KW-0414">Isoprene biosynthesis</keyword>
<sequence length="196" mass="20932">MTASTDVDEVVLLGIDGTPTGTASKAAVHGPDTPLHLAFSCYVLNGRGEVLVTRRALTKKTWPGVWSNSFCGHPKPSESLLAAVHRRADYEIGVELSDVELALPVFRYRATDSSGVVENEVCPVYVASLRGHVTPHPGEVMDHAWVDRADLGRSVRATPWAFSPWMVLQAQVLPLLGGSASSASTAQPASRHGAPR</sequence>
<evidence type="ECO:0000256" key="5">
    <source>
        <dbReference type="ARBA" id="ARBA00022723"/>
    </source>
</evidence>
<dbReference type="InterPro" id="IPR015797">
    <property type="entry name" value="NUDIX_hydrolase-like_dom_sf"/>
</dbReference>
<dbReference type="GO" id="GO:0004452">
    <property type="term" value="F:isopentenyl-diphosphate delta-isomerase activity"/>
    <property type="evidence" value="ECO:0007669"/>
    <property type="project" value="UniProtKB-EC"/>
</dbReference>
<feature type="binding site" evidence="10">
    <location>
        <position position="73"/>
    </location>
    <ligand>
        <name>Mn(2+)</name>
        <dbReference type="ChEBI" id="CHEBI:29035"/>
    </ligand>
</feature>
<keyword evidence="9 10" id="KW-0413">Isomerase</keyword>
<comment type="subcellular location">
    <subcellularLocation>
        <location evidence="10">Cytoplasm</location>
    </subcellularLocation>
</comment>
<protein>
    <recommendedName>
        <fullName evidence="3 10">Isopentenyl-diphosphate Delta-isomerase</fullName>
        <shortName evidence="10">IPP isomerase</shortName>
        <ecNumber evidence="3 10">5.3.3.2</ecNumber>
    </recommendedName>
    <alternativeName>
        <fullName evidence="10">IPP:DMAPP isomerase</fullName>
    </alternativeName>
    <alternativeName>
        <fullName evidence="10">Isopentenyl pyrophosphate isomerase</fullName>
    </alternativeName>
</protein>
<feature type="binding site" evidence="10">
    <location>
        <position position="91"/>
    </location>
    <ligand>
        <name>Mg(2+)</name>
        <dbReference type="ChEBI" id="CHEBI:18420"/>
    </ligand>
</feature>
<name>A0ABW0NQA6_9MICO</name>
<feature type="binding site" evidence="10">
    <location>
        <position position="36"/>
    </location>
    <ligand>
        <name>Mn(2+)</name>
        <dbReference type="ChEBI" id="CHEBI:29035"/>
    </ligand>
</feature>
<dbReference type="RefSeq" id="WP_386740424.1">
    <property type="nucleotide sequence ID" value="NZ_JBHSMG010000002.1"/>
</dbReference>
<evidence type="ECO:0000259" key="11">
    <source>
        <dbReference type="PROSITE" id="PS51462"/>
    </source>
</evidence>
<keyword evidence="5 10" id="KW-0479">Metal-binding</keyword>
<feature type="binding site" evidence="10">
    <location>
        <position position="120"/>
    </location>
    <ligand>
        <name>Mn(2+)</name>
        <dbReference type="ChEBI" id="CHEBI:29035"/>
    </ligand>
</feature>
<evidence type="ECO:0000256" key="6">
    <source>
        <dbReference type="ARBA" id="ARBA00022842"/>
    </source>
</evidence>
<dbReference type="PROSITE" id="PS51462">
    <property type="entry name" value="NUDIX"/>
    <property type="match status" value="1"/>
</dbReference>
<evidence type="ECO:0000256" key="10">
    <source>
        <dbReference type="HAMAP-Rule" id="MF_00202"/>
    </source>
</evidence>
<evidence type="ECO:0000256" key="2">
    <source>
        <dbReference type="ARBA" id="ARBA00007579"/>
    </source>
</evidence>
<comment type="similarity">
    <text evidence="2 10">Belongs to the IPP isomerase type 1 family.</text>
</comment>
<evidence type="ECO:0000313" key="13">
    <source>
        <dbReference type="Proteomes" id="UP001596039"/>
    </source>
</evidence>
<dbReference type="PANTHER" id="PTHR10885:SF0">
    <property type="entry name" value="ISOPENTENYL-DIPHOSPHATE DELTA-ISOMERASE"/>
    <property type="match status" value="1"/>
</dbReference>
<organism evidence="12 13">
    <name type="scientific">Lysinimonas soli</name>
    <dbReference type="NCBI Taxonomy" id="1074233"/>
    <lineage>
        <taxon>Bacteria</taxon>
        <taxon>Bacillati</taxon>
        <taxon>Actinomycetota</taxon>
        <taxon>Actinomycetes</taxon>
        <taxon>Micrococcales</taxon>
        <taxon>Microbacteriaceae</taxon>
        <taxon>Lysinimonas</taxon>
    </lineage>
</organism>
<dbReference type="EC" id="5.3.3.2" evidence="3 10"/>
<accession>A0ABW0NQA6</accession>
<dbReference type="PANTHER" id="PTHR10885">
    <property type="entry name" value="ISOPENTENYL-DIPHOSPHATE DELTA-ISOMERASE"/>
    <property type="match status" value="1"/>
</dbReference>
<feature type="active site" evidence="10">
    <location>
        <position position="120"/>
    </location>
</feature>
<dbReference type="HAMAP" id="MF_00202">
    <property type="entry name" value="Idi"/>
    <property type="match status" value="1"/>
</dbReference>
<feature type="domain" description="Nudix hydrolase" evidence="11">
    <location>
        <begin position="34"/>
        <end position="168"/>
    </location>
</feature>
<comment type="catalytic activity">
    <reaction evidence="10">
        <text>isopentenyl diphosphate = dimethylallyl diphosphate</text>
        <dbReference type="Rhea" id="RHEA:23284"/>
        <dbReference type="ChEBI" id="CHEBI:57623"/>
        <dbReference type="ChEBI" id="CHEBI:128769"/>
        <dbReference type="EC" id="5.3.3.2"/>
    </reaction>
</comment>
<evidence type="ECO:0000256" key="8">
    <source>
        <dbReference type="ARBA" id="ARBA00023229"/>
    </source>
</evidence>
<feature type="binding site" evidence="10">
    <location>
        <position position="29"/>
    </location>
    <ligand>
        <name>Mn(2+)</name>
        <dbReference type="ChEBI" id="CHEBI:29035"/>
    </ligand>
</feature>
<evidence type="ECO:0000256" key="1">
    <source>
        <dbReference type="ARBA" id="ARBA00004826"/>
    </source>
</evidence>
<evidence type="ECO:0000256" key="7">
    <source>
        <dbReference type="ARBA" id="ARBA00023211"/>
    </source>
</evidence>
<comment type="pathway">
    <text evidence="1 10">Isoprenoid biosynthesis; dimethylallyl diphosphate biosynthesis; dimethylallyl diphosphate from isopentenyl diphosphate: step 1/1.</text>
</comment>
<comment type="cofactor">
    <cofactor evidence="10">
        <name>Mg(2+)</name>
        <dbReference type="ChEBI" id="CHEBI:18420"/>
    </cofactor>
    <text evidence="10">Binds 1 Mg(2+) ion per subunit. The magnesium ion binds only when substrate is bound.</text>
</comment>
<feature type="active site" evidence="10">
    <location>
        <position position="71"/>
    </location>
</feature>
<dbReference type="InterPro" id="IPR011876">
    <property type="entry name" value="IsopentenylPP_isomerase_typ1"/>
</dbReference>
<dbReference type="SUPFAM" id="SSF55811">
    <property type="entry name" value="Nudix"/>
    <property type="match status" value="1"/>
</dbReference>
<keyword evidence="4 10" id="KW-0963">Cytoplasm</keyword>
<gene>
    <name evidence="10 12" type="primary">idi</name>
    <name evidence="12" type="ORF">ACFPJ4_10820</name>
</gene>
<comment type="cofactor">
    <cofactor evidence="10">
        <name>Mn(2+)</name>
        <dbReference type="ChEBI" id="CHEBI:29035"/>
    </cofactor>
    <text evidence="10">Binds 1 Mn(2+) ion per subunit.</text>
</comment>
<evidence type="ECO:0000256" key="9">
    <source>
        <dbReference type="ARBA" id="ARBA00023235"/>
    </source>
</evidence>
<dbReference type="PIRSF" id="PIRSF018427">
    <property type="entry name" value="Isopntndiph_ism"/>
    <property type="match status" value="1"/>
</dbReference>
<dbReference type="NCBIfam" id="TIGR02150">
    <property type="entry name" value="IPP_isom_1"/>
    <property type="match status" value="1"/>
</dbReference>
<dbReference type="InterPro" id="IPR000086">
    <property type="entry name" value="NUDIX_hydrolase_dom"/>
</dbReference>
<comment type="caution">
    <text evidence="12">The sequence shown here is derived from an EMBL/GenBank/DDBJ whole genome shotgun (WGS) entry which is preliminary data.</text>
</comment>
<reference evidence="13" key="1">
    <citation type="journal article" date="2019" name="Int. J. Syst. Evol. Microbiol.">
        <title>The Global Catalogue of Microorganisms (GCM) 10K type strain sequencing project: providing services to taxonomists for standard genome sequencing and annotation.</title>
        <authorList>
            <consortium name="The Broad Institute Genomics Platform"/>
            <consortium name="The Broad Institute Genome Sequencing Center for Infectious Disease"/>
            <person name="Wu L."/>
            <person name="Ma J."/>
        </authorList>
    </citation>
    <scope>NUCLEOTIDE SEQUENCE [LARGE SCALE GENOMIC DNA]</scope>
    <source>
        <strain evidence="13">CGMCC 4.6997</strain>
    </source>
</reference>
<dbReference type="Pfam" id="PF00293">
    <property type="entry name" value="NUDIX"/>
    <property type="match status" value="1"/>
</dbReference>
<dbReference type="Proteomes" id="UP001596039">
    <property type="component" value="Unassembled WGS sequence"/>
</dbReference>
<proteinExistence type="inferred from homology"/>
<dbReference type="Gene3D" id="3.90.79.10">
    <property type="entry name" value="Nucleoside Triphosphate Pyrophosphohydrolase"/>
    <property type="match status" value="1"/>
</dbReference>
<dbReference type="InterPro" id="IPR056375">
    <property type="entry name" value="Idi_bact"/>
</dbReference>
<comment type="function">
    <text evidence="10">Catalyzes the 1,3-allylic rearrangement of the homoallylic substrate isopentenyl (IPP) to its highly electrophilic allylic isomer, dimethylallyl diphosphate (DMAPP).</text>
</comment>
<dbReference type="CDD" id="cd02885">
    <property type="entry name" value="NUDIX_IPP_Isomerase"/>
    <property type="match status" value="1"/>
</dbReference>
<dbReference type="NCBIfam" id="NF002995">
    <property type="entry name" value="PRK03759.1"/>
    <property type="match status" value="1"/>
</dbReference>